<evidence type="ECO:0000313" key="2">
    <source>
        <dbReference type="EMBL" id="ASC71479.1"/>
    </source>
</evidence>
<gene>
    <name evidence="2" type="ORF">XM38_024310</name>
</gene>
<evidence type="ECO:0000256" key="1">
    <source>
        <dbReference type="SAM" id="MobiDB-lite"/>
    </source>
</evidence>
<reference evidence="2 3" key="1">
    <citation type="journal article" date="2016" name="Biochim. Biophys. Acta">
        <title>Characterization of red-shifted phycobilisomes isolated from the chlorophyll f-containing cyanobacterium Halomicronema hongdechloris.</title>
        <authorList>
            <person name="Li Y."/>
            <person name="Lin Y."/>
            <person name="Garvey C.J."/>
            <person name="Birch D."/>
            <person name="Corkery R.W."/>
            <person name="Loughlin P.C."/>
            <person name="Scheer H."/>
            <person name="Willows R.D."/>
            <person name="Chen M."/>
        </authorList>
    </citation>
    <scope>NUCLEOTIDE SEQUENCE [LARGE SCALE GENOMIC DNA]</scope>
    <source>
        <strain evidence="2 3">C2206</strain>
    </source>
</reference>
<keyword evidence="3" id="KW-1185">Reference proteome</keyword>
<dbReference type="STRING" id="1641165.XM38_26010"/>
<dbReference type="EMBL" id="CP021983">
    <property type="protein sequence ID" value="ASC71479.1"/>
    <property type="molecule type" value="Genomic_DNA"/>
</dbReference>
<sequence>MVIPVSISRVLSRRLSTEGGPLVYLVSLAVGLAPAPGWAQAATAHPEIRLRPGFQPNPAQVSGVSGGSQLAGDVVDTEQTPNGRCLGYLSDTSPDHILVLEADFPALTLWVESRQDTTLVIRGDNGVWCNDDYQEHNPGLSGEWLQGNYHIWVGSYQRDRYYPYTLYVRQDSET</sequence>
<dbReference type="Proteomes" id="UP000191901">
    <property type="component" value="Chromosome"/>
</dbReference>
<protein>
    <submittedName>
        <fullName evidence="2">Uncharacterized protein</fullName>
    </submittedName>
</protein>
<name>A0A1Z3HMD7_9CYAN</name>
<dbReference type="AlphaFoldDB" id="A0A1Z3HMD7"/>
<evidence type="ECO:0000313" key="3">
    <source>
        <dbReference type="Proteomes" id="UP000191901"/>
    </source>
</evidence>
<proteinExistence type="predicted"/>
<feature type="region of interest" description="Disordered" evidence="1">
    <location>
        <begin position="55"/>
        <end position="76"/>
    </location>
</feature>
<accession>A0A1Z3HMD7</accession>
<dbReference type="KEGG" id="hhg:XM38_024310"/>
<organism evidence="2 3">
    <name type="scientific">Halomicronema hongdechloris C2206</name>
    <dbReference type="NCBI Taxonomy" id="1641165"/>
    <lineage>
        <taxon>Bacteria</taxon>
        <taxon>Bacillati</taxon>
        <taxon>Cyanobacteriota</taxon>
        <taxon>Cyanophyceae</taxon>
        <taxon>Nodosilineales</taxon>
        <taxon>Nodosilineaceae</taxon>
        <taxon>Halomicronema</taxon>
    </lineage>
</organism>